<evidence type="ECO:0000259" key="4">
    <source>
        <dbReference type="Pfam" id="PF00694"/>
    </source>
</evidence>
<dbReference type="GO" id="GO:0003861">
    <property type="term" value="F:3-isopropylmalate dehydratase activity"/>
    <property type="evidence" value="ECO:0007669"/>
    <property type="project" value="UniProtKB-UniRule"/>
</dbReference>
<feature type="domain" description="Aconitase A/isopropylmalate dehydratase small subunit swivel" evidence="4">
    <location>
        <begin position="50"/>
        <end position="106"/>
    </location>
</feature>
<dbReference type="PANTHER" id="PTHR43345">
    <property type="entry name" value="3-ISOPROPYLMALATE DEHYDRATASE SMALL SUBUNIT 2-RELATED-RELATED"/>
    <property type="match status" value="1"/>
</dbReference>
<protein>
    <recommendedName>
        <fullName evidence="3">3-isopropylmalate dehydratase small subunit</fullName>
        <ecNumber evidence="3">4.2.1.33</ecNumber>
    </recommendedName>
    <alternativeName>
        <fullName evidence="3">Alpha-IPM isomerase</fullName>
        <shortName evidence="3">IPMI</shortName>
    </alternativeName>
    <alternativeName>
        <fullName evidence="3">Isopropylmalate isomerase</fullName>
    </alternativeName>
</protein>
<comment type="catalytic activity">
    <reaction evidence="3">
        <text>(2R,3S)-3-isopropylmalate = (2S)-2-isopropylmalate</text>
        <dbReference type="Rhea" id="RHEA:32287"/>
        <dbReference type="ChEBI" id="CHEBI:1178"/>
        <dbReference type="ChEBI" id="CHEBI:35121"/>
        <dbReference type="EC" id="4.2.1.33"/>
    </reaction>
</comment>
<dbReference type="GO" id="GO:0009098">
    <property type="term" value="P:L-leucine biosynthetic process"/>
    <property type="evidence" value="ECO:0007669"/>
    <property type="project" value="UniProtKB-UniRule"/>
</dbReference>
<dbReference type="AlphaFoldDB" id="A0A1F7WKF8"/>
<organism evidence="5 6">
    <name type="scientific">Candidatus Wallbacteria bacterium GWC2_49_35</name>
    <dbReference type="NCBI Taxonomy" id="1817813"/>
    <lineage>
        <taxon>Bacteria</taxon>
        <taxon>Candidatus Walliibacteriota</taxon>
    </lineage>
</organism>
<dbReference type="InterPro" id="IPR015928">
    <property type="entry name" value="Aconitase/3IPM_dehydase_swvl"/>
</dbReference>
<dbReference type="InterPro" id="IPR000573">
    <property type="entry name" value="AconitaseA/IPMdHydase_ssu_swvl"/>
</dbReference>
<dbReference type="Proteomes" id="UP000178735">
    <property type="component" value="Unassembled WGS sequence"/>
</dbReference>
<dbReference type="HAMAP" id="MF_01032">
    <property type="entry name" value="LeuD_type2"/>
    <property type="match status" value="1"/>
</dbReference>
<evidence type="ECO:0000313" key="6">
    <source>
        <dbReference type="Proteomes" id="UP000178735"/>
    </source>
</evidence>
<name>A0A1F7WKF8_9BACT</name>
<dbReference type="InterPro" id="IPR011827">
    <property type="entry name" value="LeuD_type2/HacB/DmdB"/>
</dbReference>
<evidence type="ECO:0000313" key="5">
    <source>
        <dbReference type="EMBL" id="OGM03333.1"/>
    </source>
</evidence>
<keyword evidence="3" id="KW-0100">Branched-chain amino acid biosynthesis</keyword>
<accession>A0A1F7WKF8</accession>
<evidence type="ECO:0000256" key="3">
    <source>
        <dbReference type="HAMAP-Rule" id="MF_01032"/>
    </source>
</evidence>
<keyword evidence="3" id="KW-0028">Amino-acid biosynthesis</keyword>
<gene>
    <name evidence="3" type="primary">leuD</name>
    <name evidence="5" type="ORF">A2008_06280</name>
</gene>
<evidence type="ECO:0000256" key="2">
    <source>
        <dbReference type="ARBA" id="ARBA00023239"/>
    </source>
</evidence>
<dbReference type="UniPathway" id="UPA00048">
    <property type="reaction ID" value="UER00071"/>
</dbReference>
<dbReference type="EMBL" id="MGFH01000175">
    <property type="protein sequence ID" value="OGM03333.1"/>
    <property type="molecule type" value="Genomic_DNA"/>
</dbReference>
<dbReference type="Pfam" id="PF00694">
    <property type="entry name" value="Aconitase_C"/>
    <property type="match status" value="1"/>
</dbReference>
<proteinExistence type="inferred from homology"/>
<comment type="function">
    <text evidence="3">Catalyzes the isomerization between 2-isopropylmalate and 3-isopropylmalate, via the formation of 2-isopropylmaleate.</text>
</comment>
<dbReference type="CDD" id="cd01577">
    <property type="entry name" value="IPMI_Swivel"/>
    <property type="match status" value="1"/>
</dbReference>
<dbReference type="InterPro" id="IPR050075">
    <property type="entry name" value="LeuD"/>
</dbReference>
<comment type="similarity">
    <text evidence="1 3">Belongs to the LeuD family. LeuD type 2 subfamily.</text>
</comment>
<comment type="subunit">
    <text evidence="3">Heterodimer of LeuC and LeuD.</text>
</comment>
<keyword evidence="2 3" id="KW-0456">Lyase</keyword>
<comment type="pathway">
    <text evidence="3">Amino-acid biosynthesis; L-leucine biosynthesis; L-leucine from 3-methyl-2-oxobutanoate: step 2/4.</text>
</comment>
<dbReference type="STRING" id="1817813.A2008_06280"/>
<dbReference type="PANTHER" id="PTHR43345:SF2">
    <property type="entry name" value="3-ISOPROPYLMALATE DEHYDRATASE SMALL SUBUNIT 1"/>
    <property type="match status" value="1"/>
</dbReference>
<comment type="caution">
    <text evidence="5">The sequence shown here is derived from an EMBL/GenBank/DDBJ whole genome shotgun (WGS) entry which is preliminary data.</text>
</comment>
<dbReference type="EC" id="4.2.1.33" evidence="3"/>
<keyword evidence="3" id="KW-0432">Leucine biosynthesis</keyword>
<dbReference type="NCBIfam" id="TIGR02087">
    <property type="entry name" value="LEUD_arch"/>
    <property type="match status" value="1"/>
</dbReference>
<reference evidence="5 6" key="1">
    <citation type="journal article" date="2016" name="Nat. Commun.">
        <title>Thousands of microbial genomes shed light on interconnected biogeochemical processes in an aquifer system.</title>
        <authorList>
            <person name="Anantharaman K."/>
            <person name="Brown C.T."/>
            <person name="Hug L.A."/>
            <person name="Sharon I."/>
            <person name="Castelle C.J."/>
            <person name="Probst A.J."/>
            <person name="Thomas B.C."/>
            <person name="Singh A."/>
            <person name="Wilkins M.J."/>
            <person name="Karaoz U."/>
            <person name="Brodie E.L."/>
            <person name="Williams K.H."/>
            <person name="Hubbard S.S."/>
            <person name="Banfield J.F."/>
        </authorList>
    </citation>
    <scope>NUCLEOTIDE SEQUENCE [LARGE SCALE GENOMIC DNA]</scope>
</reference>
<evidence type="ECO:0000256" key="1">
    <source>
        <dbReference type="ARBA" id="ARBA00009869"/>
    </source>
</evidence>
<dbReference type="InterPro" id="IPR033940">
    <property type="entry name" value="IPMI_Swivel"/>
</dbReference>
<dbReference type="SUPFAM" id="SSF52016">
    <property type="entry name" value="LeuD/IlvD-like"/>
    <property type="match status" value="1"/>
</dbReference>
<dbReference type="Gene3D" id="3.20.19.10">
    <property type="entry name" value="Aconitase, domain 4"/>
    <property type="match status" value="1"/>
</dbReference>
<sequence>MENIIKGRVLKFGDNVDTDIIYPGGYLKERDPKKMAEYAFEGFEKGFSKKIQPGDIIVAGKNFGCGSSREQAATCLKALGVAAIVAKSFSRIYFRNAINQGIAIITSAEEIEKIENHETVEIDFEAGKVKAKSGVYGFPPLPEHMLSILKDGGLIEHIKKELSAGK</sequence>